<protein>
    <submittedName>
        <fullName evidence="18">Polysaccharide export outer membrane protein</fullName>
    </submittedName>
</protein>
<dbReference type="GO" id="GO:0009279">
    <property type="term" value="C:cell outer membrane"/>
    <property type="evidence" value="ECO:0007669"/>
    <property type="project" value="UniProtKB-SubCell"/>
</dbReference>
<evidence type="ECO:0000256" key="4">
    <source>
        <dbReference type="ARBA" id="ARBA00022452"/>
    </source>
</evidence>
<feature type="signal peptide" evidence="15">
    <location>
        <begin position="1"/>
        <end position="23"/>
    </location>
</feature>
<dbReference type="InterPro" id="IPR049712">
    <property type="entry name" value="Poly_export"/>
</dbReference>
<evidence type="ECO:0000259" key="17">
    <source>
        <dbReference type="Pfam" id="PF22461"/>
    </source>
</evidence>
<evidence type="ECO:0000256" key="8">
    <source>
        <dbReference type="ARBA" id="ARBA00023047"/>
    </source>
</evidence>
<dbReference type="EMBL" id="FNHQ01000013">
    <property type="protein sequence ID" value="SDM77719.1"/>
    <property type="molecule type" value="Genomic_DNA"/>
</dbReference>
<keyword evidence="8" id="KW-0625">Polysaccharide transport</keyword>
<evidence type="ECO:0000256" key="10">
    <source>
        <dbReference type="ARBA" id="ARBA00023114"/>
    </source>
</evidence>
<comment type="subcellular location">
    <subcellularLocation>
        <location evidence="1">Cell outer membrane</location>
        <topology evidence="1">Multi-pass membrane protein</topology>
    </subcellularLocation>
</comment>
<evidence type="ECO:0000256" key="15">
    <source>
        <dbReference type="SAM" id="SignalP"/>
    </source>
</evidence>
<evidence type="ECO:0000256" key="7">
    <source>
        <dbReference type="ARBA" id="ARBA00022729"/>
    </source>
</evidence>
<gene>
    <name evidence="18" type="ORF">SAMN05660299_01518</name>
</gene>
<dbReference type="PANTHER" id="PTHR33619:SF3">
    <property type="entry name" value="POLYSACCHARIDE EXPORT PROTEIN GFCE-RELATED"/>
    <property type="match status" value="1"/>
</dbReference>
<keyword evidence="13" id="KW-0998">Cell outer membrane</keyword>
<comment type="similarity">
    <text evidence="2">Belongs to the BexD/CtrA/VexA family.</text>
</comment>
<evidence type="ECO:0000256" key="11">
    <source>
        <dbReference type="ARBA" id="ARBA00023136"/>
    </source>
</evidence>
<dbReference type="Proteomes" id="UP000199309">
    <property type="component" value="Unassembled WGS sequence"/>
</dbReference>
<dbReference type="STRING" id="349095.SAMN05660299_01518"/>
<dbReference type="AlphaFoldDB" id="A0A1G9VZJ1"/>
<evidence type="ECO:0000256" key="14">
    <source>
        <dbReference type="ARBA" id="ARBA00023288"/>
    </source>
</evidence>
<evidence type="ECO:0000256" key="3">
    <source>
        <dbReference type="ARBA" id="ARBA00022448"/>
    </source>
</evidence>
<evidence type="ECO:0000256" key="5">
    <source>
        <dbReference type="ARBA" id="ARBA00022597"/>
    </source>
</evidence>
<dbReference type="GO" id="GO:0046930">
    <property type="term" value="C:pore complex"/>
    <property type="evidence" value="ECO:0007669"/>
    <property type="project" value="UniProtKB-KW"/>
</dbReference>
<keyword evidence="11" id="KW-0472">Membrane</keyword>
<keyword evidence="6" id="KW-0812">Transmembrane</keyword>
<evidence type="ECO:0000256" key="9">
    <source>
        <dbReference type="ARBA" id="ARBA00023065"/>
    </source>
</evidence>
<keyword evidence="3" id="KW-0813">Transport</keyword>
<accession>A0A1G9VZJ1</accession>
<evidence type="ECO:0000256" key="13">
    <source>
        <dbReference type="ARBA" id="ARBA00023237"/>
    </source>
</evidence>
<dbReference type="GO" id="GO:0006811">
    <property type="term" value="P:monoatomic ion transport"/>
    <property type="evidence" value="ECO:0007669"/>
    <property type="project" value="UniProtKB-KW"/>
</dbReference>
<keyword evidence="4" id="KW-1134">Transmembrane beta strand</keyword>
<keyword evidence="14" id="KW-0449">Lipoprotein</keyword>
<dbReference type="GO" id="GO:0015288">
    <property type="term" value="F:porin activity"/>
    <property type="evidence" value="ECO:0007669"/>
    <property type="project" value="UniProtKB-KW"/>
</dbReference>
<dbReference type="GO" id="GO:0015159">
    <property type="term" value="F:polysaccharide transmembrane transporter activity"/>
    <property type="evidence" value="ECO:0007669"/>
    <property type="project" value="InterPro"/>
</dbReference>
<dbReference type="Pfam" id="PF02563">
    <property type="entry name" value="Poly_export"/>
    <property type="match status" value="1"/>
</dbReference>
<dbReference type="InterPro" id="IPR003715">
    <property type="entry name" value="Poly_export_N"/>
</dbReference>
<evidence type="ECO:0000313" key="18">
    <source>
        <dbReference type="EMBL" id="SDM77719.1"/>
    </source>
</evidence>
<evidence type="ECO:0000256" key="12">
    <source>
        <dbReference type="ARBA" id="ARBA00023139"/>
    </source>
</evidence>
<evidence type="ECO:0000313" key="19">
    <source>
        <dbReference type="Proteomes" id="UP000199309"/>
    </source>
</evidence>
<dbReference type="PANTHER" id="PTHR33619">
    <property type="entry name" value="POLYSACCHARIDE EXPORT PROTEIN GFCE-RELATED"/>
    <property type="match status" value="1"/>
</dbReference>
<evidence type="ECO:0000259" key="16">
    <source>
        <dbReference type="Pfam" id="PF02563"/>
    </source>
</evidence>
<keyword evidence="10" id="KW-0626">Porin</keyword>
<feature type="domain" description="SLBB" evidence="17">
    <location>
        <begin position="108"/>
        <end position="186"/>
    </location>
</feature>
<evidence type="ECO:0000256" key="1">
    <source>
        <dbReference type="ARBA" id="ARBA00004571"/>
    </source>
</evidence>
<dbReference type="OrthoDB" id="8291at2"/>
<dbReference type="InterPro" id="IPR054765">
    <property type="entry name" value="SLBB_dom"/>
</dbReference>
<evidence type="ECO:0000256" key="2">
    <source>
        <dbReference type="ARBA" id="ARBA00009450"/>
    </source>
</evidence>
<feature type="chain" id="PRO_5011707484" evidence="15">
    <location>
        <begin position="24"/>
        <end position="217"/>
    </location>
</feature>
<dbReference type="Gene3D" id="3.30.1950.10">
    <property type="entry name" value="wza like domain"/>
    <property type="match status" value="1"/>
</dbReference>
<evidence type="ECO:0000256" key="6">
    <source>
        <dbReference type="ARBA" id="ARBA00022692"/>
    </source>
</evidence>
<sequence length="217" mass="24094">MIYEKKVVAIALALAMSTGMVSAADYLMRPGDELYITVTQEPDLSNSTTNPNPFIVRPDGKVSFPMVGEIDAQGMTVAQFTDTLRDGLSKYIVNPDVAVNIAKLGTVRVYVFGEINRPGVYQLEKSHRVLDAIGAANGFNWDTAKKKIFLIHQDEPDKPIVINLNHILETGDMSQNYVMREGDVLYFTRNSRISFSRDIAPILTGAYMVSEIKNNTN</sequence>
<keyword evidence="12" id="KW-0564">Palmitate</keyword>
<dbReference type="Pfam" id="PF22461">
    <property type="entry name" value="SLBB_2"/>
    <property type="match status" value="1"/>
</dbReference>
<feature type="domain" description="Polysaccharide export protein N-terminal" evidence="16">
    <location>
        <begin position="23"/>
        <end position="101"/>
    </location>
</feature>
<reference evidence="18 19" key="1">
    <citation type="submission" date="2016-10" db="EMBL/GenBank/DDBJ databases">
        <authorList>
            <person name="de Groot N.N."/>
        </authorList>
    </citation>
    <scope>NUCLEOTIDE SEQUENCE [LARGE SCALE GENOMIC DNA]</scope>
    <source>
        <strain evidence="18 19">DSM 16981</strain>
    </source>
</reference>
<keyword evidence="5" id="KW-0762">Sugar transport</keyword>
<keyword evidence="19" id="KW-1185">Reference proteome</keyword>
<name>A0A1G9VZJ1_9FIRM</name>
<organism evidence="18 19">
    <name type="scientific">Megasphaera paucivorans</name>
    <dbReference type="NCBI Taxonomy" id="349095"/>
    <lineage>
        <taxon>Bacteria</taxon>
        <taxon>Bacillati</taxon>
        <taxon>Bacillota</taxon>
        <taxon>Negativicutes</taxon>
        <taxon>Veillonellales</taxon>
        <taxon>Veillonellaceae</taxon>
        <taxon>Megasphaera</taxon>
    </lineage>
</organism>
<proteinExistence type="inferred from homology"/>
<dbReference type="Gene3D" id="3.10.560.10">
    <property type="entry name" value="Outer membrane lipoprotein wza domain like"/>
    <property type="match status" value="1"/>
</dbReference>
<keyword evidence="9" id="KW-0406">Ion transport</keyword>
<keyword evidence="7 15" id="KW-0732">Signal</keyword>